<dbReference type="Pfam" id="PF00646">
    <property type="entry name" value="F-box"/>
    <property type="match status" value="1"/>
</dbReference>
<feature type="domain" description="F-box" evidence="1">
    <location>
        <begin position="7"/>
        <end position="55"/>
    </location>
</feature>
<dbReference type="Gramene" id="CDY66300">
    <property type="protein sequence ID" value="CDY66300"/>
    <property type="gene ID" value="GSBRNA2T00053336001"/>
</dbReference>
<dbReference type="PaxDb" id="3708-A0A078JIM1"/>
<dbReference type="SMART" id="SM00579">
    <property type="entry name" value="FBD"/>
    <property type="match status" value="1"/>
</dbReference>
<keyword evidence="4" id="KW-1185">Reference proteome</keyword>
<dbReference type="PANTHER" id="PTHR31900:SF34">
    <property type="entry name" value="EMB|CAB62440.1-RELATED"/>
    <property type="match status" value="1"/>
</dbReference>
<reference evidence="3" key="2">
    <citation type="submission" date="2014-06" db="EMBL/GenBank/DDBJ databases">
        <authorList>
            <person name="Genoscope - CEA"/>
        </authorList>
    </citation>
    <scope>NUCLEOTIDE SEQUENCE</scope>
</reference>
<dbReference type="EMBL" id="LK035188">
    <property type="protein sequence ID" value="CDY66300.1"/>
    <property type="molecule type" value="Genomic_DNA"/>
</dbReference>
<gene>
    <name evidence="3" type="primary">BnaA04g27260D</name>
    <name evidence="2" type="ORF">DARMORV10_A04P00690.1</name>
    <name evidence="3" type="ORF">GSBRNA2T00053336001</name>
</gene>
<organism evidence="3 4">
    <name type="scientific">Brassica napus</name>
    <name type="common">Rape</name>
    <dbReference type="NCBI Taxonomy" id="3708"/>
    <lineage>
        <taxon>Eukaryota</taxon>
        <taxon>Viridiplantae</taxon>
        <taxon>Streptophyta</taxon>
        <taxon>Embryophyta</taxon>
        <taxon>Tracheophyta</taxon>
        <taxon>Spermatophyta</taxon>
        <taxon>Magnoliopsida</taxon>
        <taxon>eudicotyledons</taxon>
        <taxon>Gunneridae</taxon>
        <taxon>Pentapetalae</taxon>
        <taxon>rosids</taxon>
        <taxon>malvids</taxon>
        <taxon>Brassicales</taxon>
        <taxon>Brassicaceae</taxon>
        <taxon>Brassiceae</taxon>
        <taxon>Brassica</taxon>
    </lineage>
</organism>
<dbReference type="Proteomes" id="UP000028999">
    <property type="component" value="Unassembled WGS sequence"/>
</dbReference>
<evidence type="ECO:0000313" key="4">
    <source>
        <dbReference type="Proteomes" id="UP000028999"/>
    </source>
</evidence>
<dbReference type="SUPFAM" id="SSF52047">
    <property type="entry name" value="RNI-like"/>
    <property type="match status" value="1"/>
</dbReference>
<dbReference type="InterPro" id="IPR053781">
    <property type="entry name" value="F-box_AtFBL13-like"/>
</dbReference>
<dbReference type="AlphaFoldDB" id="A0A078JIM1"/>
<dbReference type="Proteomes" id="UP001295469">
    <property type="component" value="Chromosome A04"/>
</dbReference>
<protein>
    <submittedName>
        <fullName evidence="2">(rape) hypothetical protein</fullName>
    </submittedName>
    <submittedName>
        <fullName evidence="3">BnaA04g27260D protein</fullName>
    </submittedName>
</protein>
<dbReference type="PROSITE" id="PS50181">
    <property type="entry name" value="FBOX"/>
    <property type="match status" value="1"/>
</dbReference>
<dbReference type="InterPro" id="IPR006566">
    <property type="entry name" value="FBD"/>
</dbReference>
<dbReference type="SUPFAM" id="SSF81383">
    <property type="entry name" value="F-box domain"/>
    <property type="match status" value="1"/>
</dbReference>
<name>A0A078JIM1_BRANA</name>
<accession>A0A078JIM1</accession>
<evidence type="ECO:0000259" key="1">
    <source>
        <dbReference type="PROSITE" id="PS50181"/>
    </source>
</evidence>
<dbReference type="InterPro" id="IPR001810">
    <property type="entry name" value="F-box_dom"/>
</dbReference>
<dbReference type="InterPro" id="IPR036047">
    <property type="entry name" value="F-box-like_dom_sf"/>
</dbReference>
<sequence length="466" mass="53107">MDSRRNRDRLSTLPEHLLVPIISNLPFEEAVRTSVLSKPWKHLYHGTTNVSFKESEFVKRTVSSSEESLDEARAAFVRYVVNWTSTFSGDVIESFELRLSKPFGFEAEIKHLIEFAVSKQVKTLVLDFSELSCDASNQVRPLILFQLPECFYNQTTVESLKLFACGFDPSRLANPCAFKSVCFGYTELGRIMTLLSKSPLLESLTVRNCWNVNLESITGDQNRLRELVFENCVFATEYTLLDLPNIKVFKYIGSFHYFQFLAVNRRMEEAYLAYGAETGDEIGQFFCDVLYDLLSARKLTVCPFLIKAIKDSDDPVRLKAPMETRHLVINTGLVPDEFVGIRLMINSCPELEILTLQMFPSVPVARYTPGFNPMSYWAYQISHKCLKKTLKVVQVRNFTGSMYELILLRYLIRSARVLERVDLYLPVGASESEKSSVRAIISTLGDEGVASSKVLRIRQLTGRINC</sequence>
<dbReference type="Pfam" id="PF08387">
    <property type="entry name" value="FBD"/>
    <property type="match status" value="1"/>
</dbReference>
<proteinExistence type="predicted"/>
<dbReference type="OMA" id="FEAEIKH"/>
<dbReference type="PANTHER" id="PTHR31900">
    <property type="entry name" value="F-BOX/RNI SUPERFAMILY PROTEIN-RELATED"/>
    <property type="match status" value="1"/>
</dbReference>
<evidence type="ECO:0000313" key="3">
    <source>
        <dbReference type="EMBL" id="CDY66300.1"/>
    </source>
</evidence>
<reference evidence="2" key="3">
    <citation type="submission" date="2021-01" db="EMBL/GenBank/DDBJ databases">
        <authorList>
            <consortium name="Genoscope - CEA"/>
            <person name="William W."/>
        </authorList>
    </citation>
    <scope>NUCLEOTIDE SEQUENCE</scope>
</reference>
<evidence type="ECO:0000313" key="2">
    <source>
        <dbReference type="EMBL" id="CAF2264196.1"/>
    </source>
</evidence>
<dbReference type="STRING" id="3708.A0A078JIM1"/>
<dbReference type="CDD" id="cd22160">
    <property type="entry name" value="F-box_AtFBL13-like"/>
    <property type="match status" value="1"/>
</dbReference>
<reference evidence="3 4" key="1">
    <citation type="journal article" date="2014" name="Science">
        <title>Plant genetics. Early allopolyploid evolution in the post-Neolithic Brassica napus oilseed genome.</title>
        <authorList>
            <person name="Chalhoub B."/>
            <person name="Denoeud F."/>
            <person name="Liu S."/>
            <person name="Parkin I.A."/>
            <person name="Tang H."/>
            <person name="Wang X."/>
            <person name="Chiquet J."/>
            <person name="Belcram H."/>
            <person name="Tong C."/>
            <person name="Samans B."/>
            <person name="Correa M."/>
            <person name="Da Silva C."/>
            <person name="Just J."/>
            <person name="Falentin C."/>
            <person name="Koh C.S."/>
            <person name="Le Clainche I."/>
            <person name="Bernard M."/>
            <person name="Bento P."/>
            <person name="Noel B."/>
            <person name="Labadie K."/>
            <person name="Alberti A."/>
            <person name="Charles M."/>
            <person name="Arnaud D."/>
            <person name="Guo H."/>
            <person name="Daviaud C."/>
            <person name="Alamery S."/>
            <person name="Jabbari K."/>
            <person name="Zhao M."/>
            <person name="Edger P.P."/>
            <person name="Chelaifa H."/>
            <person name="Tack D."/>
            <person name="Lassalle G."/>
            <person name="Mestiri I."/>
            <person name="Schnel N."/>
            <person name="Le Paslier M.C."/>
            <person name="Fan G."/>
            <person name="Renault V."/>
            <person name="Bayer P.E."/>
            <person name="Golicz A.A."/>
            <person name="Manoli S."/>
            <person name="Lee T.H."/>
            <person name="Thi V.H."/>
            <person name="Chalabi S."/>
            <person name="Hu Q."/>
            <person name="Fan C."/>
            <person name="Tollenaere R."/>
            <person name="Lu Y."/>
            <person name="Battail C."/>
            <person name="Shen J."/>
            <person name="Sidebottom C.H."/>
            <person name="Wang X."/>
            <person name="Canaguier A."/>
            <person name="Chauveau A."/>
            <person name="Berard A."/>
            <person name="Deniot G."/>
            <person name="Guan M."/>
            <person name="Liu Z."/>
            <person name="Sun F."/>
            <person name="Lim Y.P."/>
            <person name="Lyons E."/>
            <person name="Town C.D."/>
            <person name="Bancroft I."/>
            <person name="Wang X."/>
            <person name="Meng J."/>
            <person name="Ma J."/>
            <person name="Pires J.C."/>
            <person name="King G.J."/>
            <person name="Brunel D."/>
            <person name="Delourme R."/>
            <person name="Renard M."/>
            <person name="Aury J.M."/>
            <person name="Adams K.L."/>
            <person name="Batley J."/>
            <person name="Snowdon R.J."/>
            <person name="Tost J."/>
            <person name="Edwards D."/>
            <person name="Zhou Y."/>
            <person name="Hua W."/>
            <person name="Sharpe A.G."/>
            <person name="Paterson A.H."/>
            <person name="Guan C."/>
            <person name="Wincker P."/>
        </authorList>
    </citation>
    <scope>NUCLEOTIDE SEQUENCE [LARGE SCALE GENOMIC DNA]</scope>
    <source>
        <strain evidence="4">cv. Darmor-bzh</strain>
    </source>
</reference>
<dbReference type="InterPro" id="IPR050232">
    <property type="entry name" value="FBL13/AtMIF1-like"/>
</dbReference>
<dbReference type="EMBL" id="HG994358">
    <property type="protein sequence ID" value="CAF2264196.1"/>
    <property type="molecule type" value="Genomic_DNA"/>
</dbReference>